<dbReference type="Proteomes" id="UP000257109">
    <property type="component" value="Unassembled WGS sequence"/>
</dbReference>
<sequence length="107" mass="12300">MHDRSSTNLLHAFDSKIELTLRRIRKNRKTIINSGSVDFVLDSNFLLTSAIVSSANLFIELGQMENHDRTLKELATPDVVYQPWRRPPQASQRISRGLFHDEAVRNP</sequence>
<evidence type="ECO:0000313" key="3">
    <source>
        <dbReference type="Proteomes" id="UP000257109"/>
    </source>
</evidence>
<evidence type="ECO:0000256" key="1">
    <source>
        <dbReference type="SAM" id="MobiDB-lite"/>
    </source>
</evidence>
<proteinExistence type="predicted"/>
<feature type="region of interest" description="Disordered" evidence="1">
    <location>
        <begin position="86"/>
        <end position="107"/>
    </location>
</feature>
<organism evidence="2 3">
    <name type="scientific">Mucuna pruriens</name>
    <name type="common">Velvet bean</name>
    <name type="synonym">Dolichos pruriens</name>
    <dbReference type="NCBI Taxonomy" id="157652"/>
    <lineage>
        <taxon>Eukaryota</taxon>
        <taxon>Viridiplantae</taxon>
        <taxon>Streptophyta</taxon>
        <taxon>Embryophyta</taxon>
        <taxon>Tracheophyta</taxon>
        <taxon>Spermatophyta</taxon>
        <taxon>Magnoliopsida</taxon>
        <taxon>eudicotyledons</taxon>
        <taxon>Gunneridae</taxon>
        <taxon>Pentapetalae</taxon>
        <taxon>rosids</taxon>
        <taxon>fabids</taxon>
        <taxon>Fabales</taxon>
        <taxon>Fabaceae</taxon>
        <taxon>Papilionoideae</taxon>
        <taxon>50 kb inversion clade</taxon>
        <taxon>NPAAA clade</taxon>
        <taxon>indigoferoid/millettioid clade</taxon>
        <taxon>Phaseoleae</taxon>
        <taxon>Mucuna</taxon>
    </lineage>
</organism>
<protein>
    <submittedName>
        <fullName evidence="2">Uncharacterized protein</fullName>
    </submittedName>
</protein>
<keyword evidence="3" id="KW-1185">Reference proteome</keyword>
<feature type="non-terminal residue" evidence="2">
    <location>
        <position position="1"/>
    </location>
</feature>
<feature type="compositionally biased region" description="Basic and acidic residues" evidence="1">
    <location>
        <begin position="98"/>
        <end position="107"/>
    </location>
</feature>
<gene>
    <name evidence="2" type="ORF">CR513_22381</name>
</gene>
<accession>A0A371GX71</accession>
<name>A0A371GX71_MUCPR</name>
<dbReference type="EMBL" id="QJKJ01004195">
    <property type="protein sequence ID" value="RDX95144.1"/>
    <property type="molecule type" value="Genomic_DNA"/>
</dbReference>
<dbReference type="AlphaFoldDB" id="A0A371GX71"/>
<comment type="caution">
    <text evidence="2">The sequence shown here is derived from an EMBL/GenBank/DDBJ whole genome shotgun (WGS) entry which is preliminary data.</text>
</comment>
<evidence type="ECO:0000313" key="2">
    <source>
        <dbReference type="EMBL" id="RDX95144.1"/>
    </source>
</evidence>
<reference evidence="2" key="1">
    <citation type="submission" date="2018-05" db="EMBL/GenBank/DDBJ databases">
        <title>Draft genome of Mucuna pruriens seed.</title>
        <authorList>
            <person name="Nnadi N.E."/>
            <person name="Vos R."/>
            <person name="Hasami M.H."/>
            <person name="Devisetty U.K."/>
            <person name="Aguiy J.C."/>
        </authorList>
    </citation>
    <scope>NUCLEOTIDE SEQUENCE [LARGE SCALE GENOMIC DNA]</scope>
    <source>
        <strain evidence="2">JCA_2017</strain>
    </source>
</reference>